<evidence type="ECO:0000256" key="1">
    <source>
        <dbReference type="SAM" id="MobiDB-lite"/>
    </source>
</evidence>
<feature type="compositionally biased region" description="Polar residues" evidence="1">
    <location>
        <begin position="227"/>
        <end position="238"/>
    </location>
</feature>
<feature type="compositionally biased region" description="Basic and acidic residues" evidence="1">
    <location>
        <begin position="216"/>
        <end position="225"/>
    </location>
</feature>
<feature type="compositionally biased region" description="Basic and acidic residues" evidence="1">
    <location>
        <begin position="25"/>
        <end position="52"/>
    </location>
</feature>
<dbReference type="InParanoid" id="A0A409WCV1"/>
<dbReference type="AlphaFoldDB" id="A0A409WCV1"/>
<accession>A0A409WCV1</accession>
<feature type="region of interest" description="Disordered" evidence="1">
    <location>
        <begin position="1"/>
        <end position="57"/>
    </location>
</feature>
<dbReference type="Proteomes" id="UP000284706">
    <property type="component" value="Unassembled WGS sequence"/>
</dbReference>
<dbReference type="EMBL" id="NHYE01005170">
    <property type="protein sequence ID" value="PPQ76347.1"/>
    <property type="molecule type" value="Genomic_DNA"/>
</dbReference>
<evidence type="ECO:0000313" key="2">
    <source>
        <dbReference type="EMBL" id="PPQ76347.1"/>
    </source>
</evidence>
<organism evidence="2 3">
    <name type="scientific">Gymnopilus dilepis</name>
    <dbReference type="NCBI Taxonomy" id="231916"/>
    <lineage>
        <taxon>Eukaryota</taxon>
        <taxon>Fungi</taxon>
        <taxon>Dikarya</taxon>
        <taxon>Basidiomycota</taxon>
        <taxon>Agaricomycotina</taxon>
        <taxon>Agaricomycetes</taxon>
        <taxon>Agaricomycetidae</taxon>
        <taxon>Agaricales</taxon>
        <taxon>Agaricineae</taxon>
        <taxon>Hymenogastraceae</taxon>
        <taxon>Gymnopilus</taxon>
    </lineage>
</organism>
<proteinExistence type="predicted"/>
<evidence type="ECO:0000313" key="3">
    <source>
        <dbReference type="Proteomes" id="UP000284706"/>
    </source>
</evidence>
<comment type="caution">
    <text evidence="2">The sequence shown here is derived from an EMBL/GenBank/DDBJ whole genome shotgun (WGS) entry which is preliminary data.</text>
</comment>
<keyword evidence="3" id="KW-1185">Reference proteome</keyword>
<feature type="region of interest" description="Disordered" evidence="1">
    <location>
        <begin position="169"/>
        <end position="250"/>
    </location>
</feature>
<feature type="compositionally biased region" description="Polar residues" evidence="1">
    <location>
        <begin position="169"/>
        <end position="178"/>
    </location>
</feature>
<gene>
    <name evidence="2" type="ORF">CVT26_010176</name>
</gene>
<name>A0A409WCV1_9AGAR</name>
<sequence>MAAKAPQSKVKTSLRGFAMRKRKQKEKEAELEKAKDKDFGEEKVEEKDESGKGKPNVVDTIMASVSPTTSASVATTAAGGSTIDASLPTTTGSPTTPAFGPSVRLCSHLSLASLHLERSFQRIPGASFLQSSRRLCSSPLFTRHSLGRRRLRRPPVFVVIAAKLKDANVQGNTRSQAPVLSRPAVKARQTKPRPQRRPQPPAECPSSQQKPGWAAEARETKKEAVETSLTLSAPTSISAPAPGSGVVKNGWKETEKQLNLAVPTKAASNIAGALAVKDVLGEGKEEADKKI</sequence>
<protein>
    <submittedName>
        <fullName evidence="2">Uncharacterized protein</fullName>
    </submittedName>
</protein>
<reference evidence="2 3" key="1">
    <citation type="journal article" date="2018" name="Evol. Lett.">
        <title>Horizontal gene cluster transfer increased hallucinogenic mushroom diversity.</title>
        <authorList>
            <person name="Reynolds H.T."/>
            <person name="Vijayakumar V."/>
            <person name="Gluck-Thaler E."/>
            <person name="Korotkin H.B."/>
            <person name="Matheny P.B."/>
            <person name="Slot J.C."/>
        </authorList>
    </citation>
    <scope>NUCLEOTIDE SEQUENCE [LARGE SCALE GENOMIC DNA]</scope>
    <source>
        <strain evidence="2 3">SRW20</strain>
    </source>
</reference>